<organism evidence="1 2">
    <name type="scientific">Stomoxys calcitrans</name>
    <name type="common">Stable fly</name>
    <name type="synonym">Conops calcitrans</name>
    <dbReference type="NCBI Taxonomy" id="35570"/>
    <lineage>
        <taxon>Eukaryota</taxon>
        <taxon>Metazoa</taxon>
        <taxon>Ecdysozoa</taxon>
        <taxon>Arthropoda</taxon>
        <taxon>Hexapoda</taxon>
        <taxon>Insecta</taxon>
        <taxon>Pterygota</taxon>
        <taxon>Neoptera</taxon>
        <taxon>Endopterygota</taxon>
        <taxon>Diptera</taxon>
        <taxon>Brachycera</taxon>
        <taxon>Muscomorpha</taxon>
        <taxon>Muscoidea</taxon>
        <taxon>Muscidae</taxon>
        <taxon>Stomoxys</taxon>
    </lineage>
</organism>
<protein>
    <submittedName>
        <fullName evidence="1">Uncharacterized protein</fullName>
    </submittedName>
</protein>
<dbReference type="OrthoDB" id="6344725at2759"/>
<dbReference type="VEuPathDB" id="VectorBase:SCAU011268"/>
<reference evidence="1" key="1">
    <citation type="submission" date="2020-05" db="UniProtKB">
        <authorList>
            <consortium name="EnsemblMetazoa"/>
        </authorList>
    </citation>
    <scope>IDENTIFICATION</scope>
    <source>
        <strain evidence="1">USDA</strain>
    </source>
</reference>
<name>A0A1I8PUL8_STOCA</name>
<proteinExistence type="predicted"/>
<dbReference type="PANTHER" id="PTHR11257">
    <property type="entry name" value="CHEMOSENSORY PROTEIN-RELATED"/>
    <property type="match status" value="1"/>
</dbReference>
<accession>A0A1I8PUL8</accession>
<dbReference type="Proteomes" id="UP000095300">
    <property type="component" value="Unassembled WGS sequence"/>
</dbReference>
<dbReference type="EnsemblMetazoa" id="SCAU011268-RA">
    <property type="protein sequence ID" value="SCAU011268-PA"/>
    <property type="gene ID" value="SCAU011268"/>
</dbReference>
<dbReference type="Gene3D" id="1.10.2080.10">
    <property type="entry name" value="Insect odorant-binding protein A10/Ejaculatory bulb-specific protein 3"/>
    <property type="match status" value="1"/>
</dbReference>
<evidence type="ECO:0000313" key="1">
    <source>
        <dbReference type="EnsemblMetazoa" id="SCAU011268-PA"/>
    </source>
</evidence>
<dbReference type="AlphaFoldDB" id="A0A1I8PUL8"/>
<dbReference type="SUPFAM" id="SSF100910">
    <property type="entry name" value="Chemosensory protein Csp2"/>
    <property type="match status" value="1"/>
</dbReference>
<dbReference type="InterPro" id="IPR036682">
    <property type="entry name" value="OS_D_A10/PebIII_sf"/>
</dbReference>
<dbReference type="Pfam" id="PF03392">
    <property type="entry name" value="OS-D"/>
    <property type="match status" value="1"/>
</dbReference>
<evidence type="ECO:0000313" key="2">
    <source>
        <dbReference type="Proteomes" id="UP000095300"/>
    </source>
</evidence>
<keyword evidence="2" id="KW-1185">Reference proteome</keyword>
<dbReference type="PANTHER" id="PTHR11257:SF13">
    <property type="entry name" value="GEO07322P1"/>
    <property type="match status" value="1"/>
</dbReference>
<dbReference type="InterPro" id="IPR005055">
    <property type="entry name" value="A10/PebIII"/>
</dbReference>
<sequence>MKTPKIPHWGKMFAKLAFFSKLSVETSILGWRKMPNLVTMKLLGLLTLTVAAAMIGTVWADEENRFENVNIDEILASKRLIKNYINCLLDKGSCPPEARELKKQLPNTLQSECNKCTESQKKKADKFIKHVRANYQEDWEELKAKYDPDHIYESKIVLS</sequence>
<gene>
    <name evidence="1" type="primary">106085415</name>
</gene>
<dbReference type="KEGG" id="scac:106085415"/>